<evidence type="ECO:0000259" key="1">
    <source>
        <dbReference type="Pfam" id="PF13280"/>
    </source>
</evidence>
<gene>
    <name evidence="3" type="ORF">DYU11_09880</name>
</gene>
<feature type="domain" description="WYL" evidence="1">
    <location>
        <begin position="152"/>
        <end position="218"/>
    </location>
</feature>
<reference evidence="3 4" key="1">
    <citation type="submission" date="2018-08" db="EMBL/GenBank/DDBJ databases">
        <title>Fibrisoma montanum sp. nov., isolated from Danxia mountain soil.</title>
        <authorList>
            <person name="Huang Y."/>
        </authorList>
    </citation>
    <scope>NUCLEOTIDE SEQUENCE [LARGE SCALE GENOMIC DNA]</scope>
    <source>
        <strain evidence="3 4">HYT19</strain>
    </source>
</reference>
<evidence type="ECO:0000313" key="4">
    <source>
        <dbReference type="Proteomes" id="UP000283523"/>
    </source>
</evidence>
<name>A0A418MFK2_9BACT</name>
<dbReference type="Pfam" id="PF13280">
    <property type="entry name" value="WYL"/>
    <property type="match status" value="1"/>
</dbReference>
<keyword evidence="4" id="KW-1185">Reference proteome</keyword>
<dbReference type="InterPro" id="IPR026881">
    <property type="entry name" value="WYL_dom"/>
</dbReference>
<dbReference type="InterPro" id="IPR057727">
    <property type="entry name" value="WCX_dom"/>
</dbReference>
<organism evidence="3 4">
    <name type="scientific">Fibrisoma montanum</name>
    <dbReference type="NCBI Taxonomy" id="2305895"/>
    <lineage>
        <taxon>Bacteria</taxon>
        <taxon>Pseudomonadati</taxon>
        <taxon>Bacteroidota</taxon>
        <taxon>Cytophagia</taxon>
        <taxon>Cytophagales</taxon>
        <taxon>Spirosomataceae</taxon>
        <taxon>Fibrisoma</taxon>
    </lineage>
</organism>
<dbReference type="PROSITE" id="PS52050">
    <property type="entry name" value="WYL"/>
    <property type="match status" value="1"/>
</dbReference>
<comment type="caution">
    <text evidence="3">The sequence shown here is derived from an EMBL/GenBank/DDBJ whole genome shotgun (WGS) entry which is preliminary data.</text>
</comment>
<evidence type="ECO:0000259" key="2">
    <source>
        <dbReference type="Pfam" id="PF25583"/>
    </source>
</evidence>
<evidence type="ECO:0000313" key="3">
    <source>
        <dbReference type="EMBL" id="RIV25588.1"/>
    </source>
</evidence>
<dbReference type="AlphaFoldDB" id="A0A418MFK2"/>
<feature type="domain" description="WCX" evidence="2">
    <location>
        <begin position="250"/>
        <end position="327"/>
    </location>
</feature>
<dbReference type="OrthoDB" id="43316at2"/>
<dbReference type="EMBL" id="QXED01000002">
    <property type="protein sequence ID" value="RIV25588.1"/>
    <property type="molecule type" value="Genomic_DNA"/>
</dbReference>
<dbReference type="RefSeq" id="WP_119667470.1">
    <property type="nucleotide sequence ID" value="NZ_QXED01000002.1"/>
</dbReference>
<dbReference type="Proteomes" id="UP000283523">
    <property type="component" value="Unassembled WGS sequence"/>
</dbReference>
<dbReference type="PANTHER" id="PTHR34580:SF9">
    <property type="entry name" value="SLL5097 PROTEIN"/>
    <property type="match status" value="1"/>
</dbReference>
<protein>
    <submittedName>
        <fullName evidence="3">WYL domain-containing protein</fullName>
    </submittedName>
</protein>
<accession>A0A418MFK2</accession>
<sequence length="332" mass="38657">MKKKTLSTRNQLERLITIHEMLSKRLAYSLDDFARACEYKLGPENRPSTRTLYGDLERLRHEFGAPLARKNRNPKPYWYTADFSLYNVLNKEDAALANEAVALLKQVSHLPQFAGMEDVFLKFEQRAGEVGKAEKLVVQYEQNVEYVGLKWLKPLYDAIRAGCCVLIDYQDFTADLPTRYEVSPYLLREYNNRWFLLGWAENWFVGRPFPLDRINDVKALPNLRCRPDKTDWSAEFADVVGVTRIAENPVETLVLRVLLPRARYVETKPLHSSQQVIARTDTYLDFTYQLRWNNELMAQILGFGPDAELVSPENRRMALAQKVQQLARRYDV</sequence>
<dbReference type="Pfam" id="PF25583">
    <property type="entry name" value="WCX"/>
    <property type="match status" value="1"/>
</dbReference>
<dbReference type="PANTHER" id="PTHR34580">
    <property type="match status" value="1"/>
</dbReference>
<proteinExistence type="predicted"/>
<dbReference type="InterPro" id="IPR051534">
    <property type="entry name" value="CBASS_pafABC_assoc_protein"/>
</dbReference>